<sequence length="71" mass="7900">MNAATSIKNYRFRPLPQAIFPLTSGSKDKAHPQIFIAFSLLHPMSSAIAPIRKHFCIDDSNIAKQAAQFQT</sequence>
<accession>A0ABT5W2U2</accession>
<protein>
    <submittedName>
        <fullName evidence="1">Uncharacterized protein</fullName>
    </submittedName>
</protein>
<organism evidence="1 2">
    <name type="scientific">Anoxybacteroides rupiense</name>
    <dbReference type="NCBI Taxonomy" id="311460"/>
    <lineage>
        <taxon>Bacteria</taxon>
        <taxon>Bacillati</taxon>
        <taxon>Bacillota</taxon>
        <taxon>Bacilli</taxon>
        <taxon>Bacillales</taxon>
        <taxon>Anoxybacillaceae</taxon>
        <taxon>Anoxybacteroides</taxon>
    </lineage>
</organism>
<evidence type="ECO:0000313" key="2">
    <source>
        <dbReference type="Proteomes" id="UP001213979"/>
    </source>
</evidence>
<comment type="caution">
    <text evidence="1">The sequence shown here is derived from an EMBL/GenBank/DDBJ whole genome shotgun (WGS) entry which is preliminary data.</text>
</comment>
<evidence type="ECO:0000313" key="1">
    <source>
        <dbReference type="EMBL" id="MDE8563644.1"/>
    </source>
</evidence>
<gene>
    <name evidence="1" type="ORF">PNH38_07045</name>
</gene>
<proteinExistence type="predicted"/>
<dbReference type="EMBL" id="JAQOTG010000004">
    <property type="protein sequence ID" value="MDE8563644.1"/>
    <property type="molecule type" value="Genomic_DNA"/>
</dbReference>
<reference evidence="1 2" key="1">
    <citation type="submission" date="2023-01" db="EMBL/GenBank/DDBJ databases">
        <title>Genome-based reclassification of Anoxybacillus geothermalis as a later heterotypic synonym of Anoxybacillus rupiensis.</title>
        <authorList>
            <person name="Inan Bektas K."/>
            <person name="Canakci S."/>
            <person name="Belduz A.A."/>
            <person name="Guler H.H."/>
        </authorList>
    </citation>
    <scope>NUCLEOTIDE SEQUENCE [LARGE SCALE GENOMIC DNA]</scope>
    <source>
        <strain evidence="1 2">DSM 17127</strain>
    </source>
</reference>
<dbReference type="Proteomes" id="UP001213979">
    <property type="component" value="Unassembled WGS sequence"/>
</dbReference>
<name>A0ABT5W2U2_9BACL</name>
<keyword evidence="2" id="KW-1185">Reference proteome</keyword>